<protein>
    <submittedName>
        <fullName evidence="1">Uncharacterized protein</fullName>
    </submittedName>
</protein>
<name>A0A2T1DY50_9CYAN</name>
<organism evidence="1 2">
    <name type="scientific">Stenomitos frigidus ULC18</name>
    <dbReference type="NCBI Taxonomy" id="2107698"/>
    <lineage>
        <taxon>Bacteria</taxon>
        <taxon>Bacillati</taxon>
        <taxon>Cyanobacteriota</taxon>
        <taxon>Cyanophyceae</taxon>
        <taxon>Leptolyngbyales</taxon>
        <taxon>Leptolyngbyaceae</taxon>
        <taxon>Stenomitos</taxon>
    </lineage>
</organism>
<sequence length="107" mass="12037">MSQRLLNTITLRRTQLLVTDCAIERSDLSSQPPVVTAKPVLGNILKLELGTLGFRLTNPEVFQTIARDDFNRAIETLKEMRGGDVPYVPLFLGFPNEVIMHCVHHHA</sequence>
<comment type="caution">
    <text evidence="1">The sequence shown here is derived from an EMBL/GenBank/DDBJ whole genome shotgun (WGS) entry which is preliminary data.</text>
</comment>
<dbReference type="OrthoDB" id="1056332at2"/>
<dbReference type="Proteomes" id="UP000239576">
    <property type="component" value="Unassembled WGS sequence"/>
</dbReference>
<accession>A0A2T1DY50</accession>
<evidence type="ECO:0000313" key="1">
    <source>
        <dbReference type="EMBL" id="PSB25402.1"/>
    </source>
</evidence>
<gene>
    <name evidence="1" type="ORF">C7B82_23245</name>
</gene>
<reference evidence="1 2" key="2">
    <citation type="submission" date="2018-03" db="EMBL/GenBank/DDBJ databases">
        <title>The ancient ancestry and fast evolution of plastids.</title>
        <authorList>
            <person name="Moore K.R."/>
            <person name="Magnabosco C."/>
            <person name="Momper L."/>
            <person name="Gold D.A."/>
            <person name="Bosak T."/>
            <person name="Fournier G.P."/>
        </authorList>
    </citation>
    <scope>NUCLEOTIDE SEQUENCE [LARGE SCALE GENOMIC DNA]</scope>
    <source>
        <strain evidence="1 2">ULC18</strain>
    </source>
</reference>
<keyword evidence="2" id="KW-1185">Reference proteome</keyword>
<dbReference type="RefSeq" id="WP_106259010.1">
    <property type="nucleotide sequence ID" value="NZ_CAWNSW010000034.1"/>
</dbReference>
<proteinExistence type="predicted"/>
<evidence type="ECO:0000313" key="2">
    <source>
        <dbReference type="Proteomes" id="UP000239576"/>
    </source>
</evidence>
<dbReference type="EMBL" id="PVWK01000125">
    <property type="protein sequence ID" value="PSB25402.1"/>
    <property type="molecule type" value="Genomic_DNA"/>
</dbReference>
<reference evidence="2" key="1">
    <citation type="submission" date="2018-02" db="EMBL/GenBank/DDBJ databases">
        <authorList>
            <person name="Moore K."/>
            <person name="Momper L."/>
        </authorList>
    </citation>
    <scope>NUCLEOTIDE SEQUENCE [LARGE SCALE GENOMIC DNA]</scope>
    <source>
        <strain evidence="2">ULC18</strain>
    </source>
</reference>
<dbReference type="AlphaFoldDB" id="A0A2T1DY50"/>